<evidence type="ECO:0000256" key="2">
    <source>
        <dbReference type="ARBA" id="ARBA00022553"/>
    </source>
</evidence>
<dbReference type="GO" id="GO:0004315">
    <property type="term" value="F:3-oxoacyl-[acyl-carrier-protein] synthase activity"/>
    <property type="evidence" value="ECO:0007669"/>
    <property type="project" value="InterPro"/>
</dbReference>
<evidence type="ECO:0000256" key="4">
    <source>
        <dbReference type="ARBA" id="ARBA00023002"/>
    </source>
</evidence>
<keyword evidence="3" id="KW-0808">Transferase</keyword>
<dbReference type="Proteomes" id="UP000286045">
    <property type="component" value="Unassembled WGS sequence"/>
</dbReference>
<dbReference type="PROSITE" id="PS00606">
    <property type="entry name" value="KS3_1"/>
    <property type="match status" value="1"/>
</dbReference>
<dbReference type="Gene3D" id="3.40.47.10">
    <property type="match status" value="1"/>
</dbReference>
<feature type="non-terminal residue" evidence="6">
    <location>
        <position position="219"/>
    </location>
</feature>
<dbReference type="GO" id="GO:0044550">
    <property type="term" value="P:secondary metabolite biosynthetic process"/>
    <property type="evidence" value="ECO:0007669"/>
    <property type="project" value="TreeGrafter"/>
</dbReference>
<dbReference type="Pfam" id="PF00109">
    <property type="entry name" value="ketoacyl-synt"/>
    <property type="match status" value="2"/>
</dbReference>
<accession>A0A439CZP8</accession>
<dbReference type="PANTHER" id="PTHR43775:SF29">
    <property type="entry name" value="ASPERFURANONE POLYKETIDE SYNTHASE AFOG-RELATED"/>
    <property type="match status" value="1"/>
</dbReference>
<feature type="domain" description="Ketosynthase family 3 (KS3)" evidence="5">
    <location>
        <begin position="1"/>
        <end position="219"/>
    </location>
</feature>
<dbReference type="InterPro" id="IPR020841">
    <property type="entry name" value="PKS_Beta-ketoAc_synthase_dom"/>
</dbReference>
<keyword evidence="7" id="KW-1185">Reference proteome</keyword>
<evidence type="ECO:0000313" key="7">
    <source>
        <dbReference type="Proteomes" id="UP000286045"/>
    </source>
</evidence>
<dbReference type="InterPro" id="IPR016039">
    <property type="entry name" value="Thiolase-like"/>
</dbReference>
<dbReference type="SMART" id="SM00825">
    <property type="entry name" value="PKS_KS"/>
    <property type="match status" value="1"/>
</dbReference>
<evidence type="ECO:0000256" key="1">
    <source>
        <dbReference type="ARBA" id="ARBA00022450"/>
    </source>
</evidence>
<organism evidence="6 7">
    <name type="scientific">Xylaria grammica</name>
    <dbReference type="NCBI Taxonomy" id="363999"/>
    <lineage>
        <taxon>Eukaryota</taxon>
        <taxon>Fungi</taxon>
        <taxon>Dikarya</taxon>
        <taxon>Ascomycota</taxon>
        <taxon>Pezizomycotina</taxon>
        <taxon>Sordariomycetes</taxon>
        <taxon>Xylariomycetidae</taxon>
        <taxon>Xylariales</taxon>
        <taxon>Xylariaceae</taxon>
        <taxon>Xylaria</taxon>
    </lineage>
</organism>
<keyword evidence="1" id="KW-0596">Phosphopantetheine</keyword>
<dbReference type="InterPro" id="IPR014030">
    <property type="entry name" value="Ketoacyl_synth_N"/>
</dbReference>
<dbReference type="GO" id="GO:0006633">
    <property type="term" value="P:fatty acid biosynthetic process"/>
    <property type="evidence" value="ECO:0007669"/>
    <property type="project" value="InterPro"/>
</dbReference>
<gene>
    <name evidence="6" type="ORF">EKO27_g7407</name>
</gene>
<dbReference type="STRING" id="363999.A0A439CZP8"/>
<comment type="caution">
    <text evidence="6">The sequence shown here is derived from an EMBL/GenBank/DDBJ whole genome shotgun (WGS) entry which is preliminary data.</text>
</comment>
<dbReference type="GO" id="GO:0016491">
    <property type="term" value="F:oxidoreductase activity"/>
    <property type="evidence" value="ECO:0007669"/>
    <property type="project" value="UniProtKB-KW"/>
</dbReference>
<dbReference type="CDD" id="cd00833">
    <property type="entry name" value="PKS"/>
    <property type="match status" value="1"/>
</dbReference>
<dbReference type="PROSITE" id="PS52004">
    <property type="entry name" value="KS3_2"/>
    <property type="match status" value="1"/>
</dbReference>
<evidence type="ECO:0000256" key="3">
    <source>
        <dbReference type="ARBA" id="ARBA00022679"/>
    </source>
</evidence>
<protein>
    <recommendedName>
        <fullName evidence="5">Ketosynthase family 3 (KS3) domain-containing protein</fullName>
    </recommendedName>
</protein>
<reference evidence="6 7" key="1">
    <citation type="submission" date="2018-12" db="EMBL/GenBank/DDBJ databases">
        <title>Draft genome sequence of Xylaria grammica IHI A82.</title>
        <authorList>
            <person name="Buettner E."/>
            <person name="Kellner H."/>
        </authorList>
    </citation>
    <scope>NUCLEOTIDE SEQUENCE [LARGE SCALE GENOMIC DNA]</scope>
    <source>
        <strain evidence="6 7">IHI A82</strain>
    </source>
</reference>
<dbReference type="InterPro" id="IPR050091">
    <property type="entry name" value="PKS_NRPS_Biosynth_Enz"/>
</dbReference>
<dbReference type="InterPro" id="IPR018201">
    <property type="entry name" value="Ketoacyl_synth_AS"/>
</dbReference>
<evidence type="ECO:0000259" key="5">
    <source>
        <dbReference type="PROSITE" id="PS52004"/>
    </source>
</evidence>
<dbReference type="SUPFAM" id="SSF53901">
    <property type="entry name" value="Thiolase-like"/>
    <property type="match status" value="1"/>
</dbReference>
<keyword evidence="2" id="KW-0597">Phosphoprotein</keyword>
<name>A0A439CZP8_9PEZI</name>
<sequence length="219" mass="23557">MEPIAIVGHSFKLPQGIEDDSSLWDLLENARNVMTAWPQSRTNADAFSQSDGNADNTMCSGGAHFLKDDPACFDAPFFSISSKEAASMDPQQRMLLETAYHAMENAGIPVEKIAGSQTGVFAGCMESDYHRQIARDPDEAPALTATGPSIQLNTACSSSMVAMDLACQSLRNGQSSMALVTGSCVLLNPELSLYLSNLNMISPDGLCYSFDHRANGYSR</sequence>
<dbReference type="EMBL" id="RYZI01000243">
    <property type="protein sequence ID" value="RWA07679.1"/>
    <property type="molecule type" value="Genomic_DNA"/>
</dbReference>
<dbReference type="PANTHER" id="PTHR43775">
    <property type="entry name" value="FATTY ACID SYNTHASE"/>
    <property type="match status" value="1"/>
</dbReference>
<dbReference type="GO" id="GO:0004312">
    <property type="term" value="F:fatty acid synthase activity"/>
    <property type="evidence" value="ECO:0007669"/>
    <property type="project" value="TreeGrafter"/>
</dbReference>
<dbReference type="AlphaFoldDB" id="A0A439CZP8"/>
<keyword evidence="4" id="KW-0560">Oxidoreductase</keyword>
<proteinExistence type="predicted"/>
<evidence type="ECO:0000313" key="6">
    <source>
        <dbReference type="EMBL" id="RWA07679.1"/>
    </source>
</evidence>